<evidence type="ECO:0000256" key="6">
    <source>
        <dbReference type="SAM" id="Phobius"/>
    </source>
</evidence>
<organism evidence="7 8">
    <name type="scientific">Hibiscus sabdariffa</name>
    <name type="common">roselle</name>
    <dbReference type="NCBI Taxonomy" id="183260"/>
    <lineage>
        <taxon>Eukaryota</taxon>
        <taxon>Viridiplantae</taxon>
        <taxon>Streptophyta</taxon>
        <taxon>Embryophyta</taxon>
        <taxon>Tracheophyta</taxon>
        <taxon>Spermatophyta</taxon>
        <taxon>Magnoliopsida</taxon>
        <taxon>eudicotyledons</taxon>
        <taxon>Gunneridae</taxon>
        <taxon>Pentapetalae</taxon>
        <taxon>rosids</taxon>
        <taxon>malvids</taxon>
        <taxon>Malvales</taxon>
        <taxon>Malvaceae</taxon>
        <taxon>Malvoideae</taxon>
        <taxon>Hibiscus</taxon>
    </lineage>
</organism>
<keyword evidence="8" id="KW-1185">Reference proteome</keyword>
<name>A0ABR2QGE3_9ROSI</name>
<dbReference type="InterPro" id="IPR000425">
    <property type="entry name" value="MIP"/>
</dbReference>
<dbReference type="EMBL" id="JBBPBN010000039">
    <property type="protein sequence ID" value="KAK8999762.1"/>
    <property type="molecule type" value="Genomic_DNA"/>
</dbReference>
<dbReference type="Proteomes" id="UP001396334">
    <property type="component" value="Unassembled WGS sequence"/>
</dbReference>
<keyword evidence="4 6" id="KW-0472">Membrane</keyword>
<evidence type="ECO:0000313" key="8">
    <source>
        <dbReference type="Proteomes" id="UP001396334"/>
    </source>
</evidence>
<dbReference type="Gene3D" id="1.20.1080.10">
    <property type="entry name" value="Glycerol uptake facilitator protein"/>
    <property type="match status" value="1"/>
</dbReference>
<evidence type="ECO:0000256" key="1">
    <source>
        <dbReference type="ARBA" id="ARBA00004141"/>
    </source>
</evidence>
<dbReference type="InterPro" id="IPR023271">
    <property type="entry name" value="Aquaporin-like"/>
</dbReference>
<gene>
    <name evidence="7" type="ORF">V6N11_065259</name>
</gene>
<comment type="subcellular location">
    <subcellularLocation>
        <location evidence="1">Membrane</location>
        <topology evidence="1">Multi-pass membrane protein</topology>
    </subcellularLocation>
</comment>
<evidence type="ECO:0000256" key="4">
    <source>
        <dbReference type="ARBA" id="ARBA00023136"/>
    </source>
</evidence>
<feature type="transmembrane region" description="Helical" evidence="6">
    <location>
        <begin position="327"/>
        <end position="348"/>
    </location>
</feature>
<keyword evidence="3 6" id="KW-1133">Transmembrane helix</keyword>
<proteinExistence type="inferred from homology"/>
<dbReference type="SUPFAM" id="SSF81338">
    <property type="entry name" value="Aquaporin-like"/>
    <property type="match status" value="1"/>
</dbReference>
<evidence type="ECO:0000256" key="5">
    <source>
        <dbReference type="RuleBase" id="RU000477"/>
    </source>
</evidence>
<reference evidence="7 8" key="1">
    <citation type="journal article" date="2024" name="G3 (Bethesda)">
        <title>Genome assembly of Hibiscus sabdariffa L. provides insights into metabolisms of medicinal natural products.</title>
        <authorList>
            <person name="Kim T."/>
        </authorList>
    </citation>
    <scope>NUCLEOTIDE SEQUENCE [LARGE SCALE GENOMIC DNA]</scope>
    <source>
        <strain evidence="7">TK-2024</strain>
        <tissue evidence="7">Old leaves</tissue>
    </source>
</reference>
<comment type="similarity">
    <text evidence="5">Belongs to the MIP/aquaporin (TC 1.A.8) family.</text>
</comment>
<evidence type="ECO:0000256" key="2">
    <source>
        <dbReference type="ARBA" id="ARBA00022692"/>
    </source>
</evidence>
<accession>A0ABR2QGE3</accession>
<dbReference type="PRINTS" id="PR00783">
    <property type="entry name" value="MINTRINSICP"/>
</dbReference>
<dbReference type="PANTHER" id="PTHR45687">
    <property type="entry name" value="AQUAPORIN OR AQUAGLYCEROPORIN RELATED"/>
    <property type="match status" value="1"/>
</dbReference>
<keyword evidence="2 5" id="KW-0812">Transmembrane</keyword>
<dbReference type="InterPro" id="IPR034294">
    <property type="entry name" value="Aquaporin_transptr"/>
</dbReference>
<evidence type="ECO:0000256" key="3">
    <source>
        <dbReference type="ARBA" id="ARBA00022989"/>
    </source>
</evidence>
<protein>
    <submittedName>
        <fullName evidence="7">Uncharacterized protein</fullName>
    </submittedName>
</protein>
<keyword evidence="5" id="KW-0813">Transport</keyword>
<sequence length="377" mass="42328">MQHGKTSPFSRLNFPPLILGDKYQFLGGNVTMLEGRLGNDEKLGIGKEEIGENSGTKRQKQERIGLLTKEVDRTGSTPYPGLIGINGKETQTNNLDSDWVRWKGSSDEAFSVNYLRKLNDNNFEQNPMWKDIVWCGLAGDFYMDGYLLPRCMACLGEVLWAIGCLICIAYGSEDVSSSLEWLLELALQSLSHHRFIVESDYRQVVDWIKGTVELPRVFSSRMQEIVVLMQEKGLIMCLISRCCNVQGDKLGVLFEPYFIWLLNVNRSTHPKTLTTSSMEEEPTVNSLSDGYSTGTGLAAEIICAHSCLFTPFSLQQIPREMHEIHKVLVAPLSFGFAVFMVHLATILITGTSINPDRSSGAAVMFNQDKFFTLYNCF</sequence>
<dbReference type="Pfam" id="PF00230">
    <property type="entry name" value="MIP"/>
    <property type="match status" value="1"/>
</dbReference>
<comment type="caution">
    <text evidence="7">The sequence shown here is derived from an EMBL/GenBank/DDBJ whole genome shotgun (WGS) entry which is preliminary data.</text>
</comment>
<evidence type="ECO:0000313" key="7">
    <source>
        <dbReference type="EMBL" id="KAK8999762.1"/>
    </source>
</evidence>